<dbReference type="Proteomes" id="UP000410492">
    <property type="component" value="Unassembled WGS sequence"/>
</dbReference>
<keyword evidence="2 4" id="KW-0863">Zinc-finger</keyword>
<keyword evidence="8" id="KW-1185">Reference proteome</keyword>
<dbReference type="OrthoDB" id="342730at2759"/>
<evidence type="ECO:0000256" key="4">
    <source>
        <dbReference type="PROSITE-ProRule" id="PRU00175"/>
    </source>
</evidence>
<dbReference type="InterPro" id="IPR017907">
    <property type="entry name" value="Znf_RING_CS"/>
</dbReference>
<dbReference type="InterPro" id="IPR047153">
    <property type="entry name" value="TRIM45/56/19-like"/>
</dbReference>
<feature type="region of interest" description="Disordered" evidence="5">
    <location>
        <begin position="56"/>
        <end position="82"/>
    </location>
</feature>
<dbReference type="PROSITE" id="PS50089">
    <property type="entry name" value="ZF_RING_2"/>
    <property type="match status" value="1"/>
</dbReference>
<feature type="domain" description="RING-type" evidence="6">
    <location>
        <begin position="85"/>
        <end position="120"/>
    </location>
</feature>
<sequence length="131" mass="14427">MAVCIIVSFFGFSKRLYGQLPFIWMASPTPSLESLPRANSIGSFGDQHEYLSLSPLADSPLSVSGSSPPVSDSVDRDSDPSDLHCQQCREPVSDSKLLACFHTFCNACLEKNKFVCPRCNSEYPEQFAVQL</sequence>
<evidence type="ECO:0000259" key="6">
    <source>
        <dbReference type="PROSITE" id="PS50089"/>
    </source>
</evidence>
<evidence type="ECO:0000256" key="3">
    <source>
        <dbReference type="ARBA" id="ARBA00022833"/>
    </source>
</evidence>
<dbReference type="SUPFAM" id="SSF57850">
    <property type="entry name" value="RING/U-box"/>
    <property type="match status" value="1"/>
</dbReference>
<dbReference type="GO" id="GO:0061630">
    <property type="term" value="F:ubiquitin protein ligase activity"/>
    <property type="evidence" value="ECO:0007669"/>
    <property type="project" value="TreeGrafter"/>
</dbReference>
<reference evidence="7 8" key="1">
    <citation type="submission" date="2019-01" db="EMBL/GenBank/DDBJ databases">
        <authorList>
            <person name="Sayadi A."/>
        </authorList>
    </citation>
    <scope>NUCLEOTIDE SEQUENCE [LARGE SCALE GENOMIC DNA]</scope>
</reference>
<organism evidence="7 8">
    <name type="scientific">Callosobruchus maculatus</name>
    <name type="common">Southern cowpea weevil</name>
    <name type="synonym">Pulse bruchid</name>
    <dbReference type="NCBI Taxonomy" id="64391"/>
    <lineage>
        <taxon>Eukaryota</taxon>
        <taxon>Metazoa</taxon>
        <taxon>Ecdysozoa</taxon>
        <taxon>Arthropoda</taxon>
        <taxon>Hexapoda</taxon>
        <taxon>Insecta</taxon>
        <taxon>Pterygota</taxon>
        <taxon>Neoptera</taxon>
        <taxon>Endopterygota</taxon>
        <taxon>Coleoptera</taxon>
        <taxon>Polyphaga</taxon>
        <taxon>Cucujiformia</taxon>
        <taxon>Chrysomeloidea</taxon>
        <taxon>Chrysomelidae</taxon>
        <taxon>Bruchinae</taxon>
        <taxon>Bruchini</taxon>
        <taxon>Callosobruchus</taxon>
    </lineage>
</organism>
<dbReference type="GO" id="GO:0005634">
    <property type="term" value="C:nucleus"/>
    <property type="evidence" value="ECO:0007669"/>
    <property type="project" value="UniProtKB-ARBA"/>
</dbReference>
<dbReference type="Gene3D" id="3.30.40.10">
    <property type="entry name" value="Zinc/RING finger domain, C3HC4 (zinc finger)"/>
    <property type="match status" value="1"/>
</dbReference>
<feature type="compositionally biased region" description="Basic and acidic residues" evidence="5">
    <location>
        <begin position="73"/>
        <end position="82"/>
    </location>
</feature>
<keyword evidence="1" id="KW-0479">Metal-binding</keyword>
<dbReference type="InterPro" id="IPR001841">
    <property type="entry name" value="Znf_RING"/>
</dbReference>
<dbReference type="AlphaFoldDB" id="A0A653DE11"/>
<gene>
    <name evidence="7" type="ORF">CALMAC_LOCUS16325</name>
</gene>
<dbReference type="PROSITE" id="PS00518">
    <property type="entry name" value="ZF_RING_1"/>
    <property type="match status" value="1"/>
</dbReference>
<evidence type="ECO:0000313" key="8">
    <source>
        <dbReference type="Proteomes" id="UP000410492"/>
    </source>
</evidence>
<feature type="compositionally biased region" description="Low complexity" evidence="5">
    <location>
        <begin position="56"/>
        <end position="72"/>
    </location>
</feature>
<dbReference type="PANTHER" id="PTHR25462:SF291">
    <property type="entry name" value="E3 UBIQUITIN-PROTEIN LIGASE TRIM45"/>
    <property type="match status" value="1"/>
</dbReference>
<name>A0A653DE11_CALMS</name>
<evidence type="ECO:0000256" key="5">
    <source>
        <dbReference type="SAM" id="MobiDB-lite"/>
    </source>
</evidence>
<dbReference type="InterPro" id="IPR013083">
    <property type="entry name" value="Znf_RING/FYVE/PHD"/>
</dbReference>
<evidence type="ECO:0000313" key="7">
    <source>
        <dbReference type="EMBL" id="VEN57781.1"/>
    </source>
</evidence>
<dbReference type="EMBL" id="CAACVG010011298">
    <property type="protein sequence ID" value="VEN57781.1"/>
    <property type="molecule type" value="Genomic_DNA"/>
</dbReference>
<dbReference type="PANTHER" id="PTHR25462">
    <property type="entry name" value="BONUS, ISOFORM C-RELATED"/>
    <property type="match status" value="1"/>
</dbReference>
<keyword evidence="3" id="KW-0862">Zinc</keyword>
<proteinExistence type="predicted"/>
<protein>
    <recommendedName>
        <fullName evidence="6">RING-type domain-containing protein</fullName>
    </recommendedName>
</protein>
<accession>A0A653DE11</accession>
<dbReference type="GO" id="GO:0008270">
    <property type="term" value="F:zinc ion binding"/>
    <property type="evidence" value="ECO:0007669"/>
    <property type="project" value="UniProtKB-KW"/>
</dbReference>
<evidence type="ECO:0000256" key="1">
    <source>
        <dbReference type="ARBA" id="ARBA00022723"/>
    </source>
</evidence>
<evidence type="ECO:0000256" key="2">
    <source>
        <dbReference type="ARBA" id="ARBA00022771"/>
    </source>
</evidence>
<dbReference type="Pfam" id="PF00097">
    <property type="entry name" value="zf-C3HC4"/>
    <property type="match status" value="1"/>
</dbReference>
<dbReference type="InterPro" id="IPR018957">
    <property type="entry name" value="Znf_C3HC4_RING-type"/>
</dbReference>